<keyword evidence="3" id="KW-1185">Reference proteome</keyword>
<name>A0A2P5B0D2_PARAD</name>
<proteinExistence type="predicted"/>
<dbReference type="AlphaFoldDB" id="A0A2P5B0D2"/>
<dbReference type="EMBL" id="JXTB01000395">
    <property type="protein sequence ID" value="PON42267.1"/>
    <property type="molecule type" value="Genomic_DNA"/>
</dbReference>
<comment type="caution">
    <text evidence="2">The sequence shown here is derived from an EMBL/GenBank/DDBJ whole genome shotgun (WGS) entry which is preliminary data.</text>
</comment>
<gene>
    <name evidence="2" type="ORF">PanWU01x14_283190</name>
</gene>
<reference evidence="3" key="1">
    <citation type="submission" date="2016-06" db="EMBL/GenBank/DDBJ databases">
        <title>Parallel loss of symbiosis genes in relatives of nitrogen-fixing non-legume Parasponia.</title>
        <authorList>
            <person name="Van Velzen R."/>
            <person name="Holmer R."/>
            <person name="Bu F."/>
            <person name="Rutten L."/>
            <person name="Van Zeijl A."/>
            <person name="Liu W."/>
            <person name="Santuari L."/>
            <person name="Cao Q."/>
            <person name="Sharma T."/>
            <person name="Shen D."/>
            <person name="Roswanjaya Y."/>
            <person name="Wardhani T."/>
            <person name="Kalhor M.S."/>
            <person name="Jansen J."/>
            <person name="Van den Hoogen J."/>
            <person name="Gungor B."/>
            <person name="Hartog M."/>
            <person name="Hontelez J."/>
            <person name="Verver J."/>
            <person name="Yang W.-C."/>
            <person name="Schijlen E."/>
            <person name="Repin R."/>
            <person name="Schilthuizen M."/>
            <person name="Schranz E."/>
            <person name="Heidstra R."/>
            <person name="Miyata K."/>
            <person name="Fedorova E."/>
            <person name="Kohlen W."/>
            <person name="Bisseling T."/>
            <person name="Smit S."/>
            <person name="Geurts R."/>
        </authorList>
    </citation>
    <scope>NUCLEOTIDE SEQUENCE [LARGE SCALE GENOMIC DNA]</scope>
    <source>
        <strain evidence="3">cv. WU1-14</strain>
    </source>
</reference>
<accession>A0A2P5B0D2</accession>
<evidence type="ECO:0000313" key="2">
    <source>
        <dbReference type="EMBL" id="PON42267.1"/>
    </source>
</evidence>
<feature type="region of interest" description="Disordered" evidence="1">
    <location>
        <begin position="53"/>
        <end position="92"/>
    </location>
</feature>
<evidence type="ECO:0000313" key="3">
    <source>
        <dbReference type="Proteomes" id="UP000237105"/>
    </source>
</evidence>
<dbReference type="Proteomes" id="UP000237105">
    <property type="component" value="Unassembled WGS sequence"/>
</dbReference>
<feature type="compositionally biased region" description="Polar residues" evidence="1">
    <location>
        <begin position="59"/>
        <end position="71"/>
    </location>
</feature>
<dbReference type="OrthoDB" id="1194593at2759"/>
<evidence type="ECO:0000256" key="1">
    <source>
        <dbReference type="SAM" id="MobiDB-lite"/>
    </source>
</evidence>
<protein>
    <submittedName>
        <fullName evidence="2">Uncharacterized protein</fullName>
    </submittedName>
</protein>
<sequence length="92" mass="10473">MNKFYRFHRELRHDTSDCRQLKDQIERLFQQSYLRECINKADEQDKQVYALTPHGNASVGEQANPSNNNNGAPHEIRAISGGPTVGDSSNTR</sequence>
<organism evidence="2 3">
    <name type="scientific">Parasponia andersonii</name>
    <name type="common">Sponia andersonii</name>
    <dbReference type="NCBI Taxonomy" id="3476"/>
    <lineage>
        <taxon>Eukaryota</taxon>
        <taxon>Viridiplantae</taxon>
        <taxon>Streptophyta</taxon>
        <taxon>Embryophyta</taxon>
        <taxon>Tracheophyta</taxon>
        <taxon>Spermatophyta</taxon>
        <taxon>Magnoliopsida</taxon>
        <taxon>eudicotyledons</taxon>
        <taxon>Gunneridae</taxon>
        <taxon>Pentapetalae</taxon>
        <taxon>rosids</taxon>
        <taxon>fabids</taxon>
        <taxon>Rosales</taxon>
        <taxon>Cannabaceae</taxon>
        <taxon>Parasponia</taxon>
    </lineage>
</organism>